<dbReference type="Pfam" id="PF13580">
    <property type="entry name" value="SIS_2"/>
    <property type="match status" value="1"/>
</dbReference>
<dbReference type="GO" id="GO:0016803">
    <property type="term" value="F:ether hydrolase activity"/>
    <property type="evidence" value="ECO:0007669"/>
    <property type="project" value="TreeGrafter"/>
</dbReference>
<dbReference type="InterPro" id="IPR005488">
    <property type="entry name" value="Etherase_MurQ"/>
</dbReference>
<organism evidence="4 5">
    <name type="scientific">Neorhizobium galegae bv. orientalis str. HAMBI 540</name>
    <dbReference type="NCBI Taxonomy" id="1028800"/>
    <lineage>
        <taxon>Bacteria</taxon>
        <taxon>Pseudomonadati</taxon>
        <taxon>Pseudomonadota</taxon>
        <taxon>Alphaproteobacteria</taxon>
        <taxon>Hyphomicrobiales</taxon>
        <taxon>Rhizobiaceae</taxon>
        <taxon>Rhizobium/Agrobacterium group</taxon>
        <taxon>Neorhizobium</taxon>
    </lineage>
</organism>
<gene>
    <name evidence="4" type="ORF">RG540_CH42340</name>
</gene>
<dbReference type="Gene3D" id="1.10.8.1080">
    <property type="match status" value="1"/>
</dbReference>
<dbReference type="SUPFAM" id="SSF53697">
    <property type="entry name" value="SIS domain"/>
    <property type="match status" value="1"/>
</dbReference>
<keyword evidence="5" id="KW-1185">Reference proteome</keyword>
<dbReference type="InterPro" id="IPR001347">
    <property type="entry name" value="SIS_dom"/>
</dbReference>
<dbReference type="InterPro" id="IPR040190">
    <property type="entry name" value="MURQ/GCKR"/>
</dbReference>
<name>A0A068SVT0_NEOGA</name>
<feature type="domain" description="SIS" evidence="3">
    <location>
        <begin position="53"/>
        <end position="214"/>
    </location>
</feature>
<dbReference type="HOGENOM" id="CLU_049049_1_1_5"/>
<accession>A0A068SVT0</accession>
<dbReference type="PROSITE" id="PS51464">
    <property type="entry name" value="SIS"/>
    <property type="match status" value="1"/>
</dbReference>
<dbReference type="GO" id="GO:0046348">
    <property type="term" value="P:amino sugar catabolic process"/>
    <property type="evidence" value="ECO:0007669"/>
    <property type="project" value="InterPro"/>
</dbReference>
<proteinExistence type="predicted"/>
<dbReference type="PANTHER" id="PTHR10088">
    <property type="entry name" value="GLUCOKINASE REGULATORY PROTEIN"/>
    <property type="match status" value="1"/>
</dbReference>
<evidence type="ECO:0000256" key="1">
    <source>
        <dbReference type="ARBA" id="ARBA00023239"/>
    </source>
</evidence>
<dbReference type="InterPro" id="IPR046348">
    <property type="entry name" value="SIS_dom_sf"/>
</dbReference>
<dbReference type="OrthoDB" id="9813395at2"/>
<keyword evidence="2" id="KW-0119">Carbohydrate metabolism</keyword>
<dbReference type="NCBIfam" id="NF003915">
    <property type="entry name" value="PRK05441.1"/>
    <property type="match status" value="1"/>
</dbReference>
<dbReference type="GO" id="GO:0097367">
    <property type="term" value="F:carbohydrate derivative binding"/>
    <property type="evidence" value="ECO:0007669"/>
    <property type="project" value="InterPro"/>
</dbReference>
<dbReference type="KEGG" id="ngg:RG540_CH42340"/>
<reference evidence="5" key="1">
    <citation type="journal article" date="2014" name="BMC Genomics">
        <title>Genome sequencing of two Neorhizobium galegae strains reveals a noeT gene responsible for the unusual acetylation of the nodulation factors.</title>
        <authorList>
            <person name="Osterman J."/>
            <person name="Marsh J."/>
            <person name="Laine P.K."/>
            <person name="Zeng Z."/>
            <person name="Alatalo E."/>
            <person name="Sullivan J.T."/>
            <person name="Young J.P."/>
            <person name="Thomas-Oates J."/>
            <person name="Paulin L."/>
            <person name="Lindstrom K."/>
        </authorList>
    </citation>
    <scope>NUCLEOTIDE SEQUENCE [LARGE SCALE GENOMIC DNA]</scope>
    <source>
        <strain evidence="5">HAMBI 540</strain>
    </source>
</reference>
<dbReference type="AlphaFoldDB" id="A0A068SVT0"/>
<dbReference type="Proteomes" id="UP000028181">
    <property type="component" value="Chromosome I"/>
</dbReference>
<dbReference type="Gene3D" id="3.40.50.10490">
    <property type="entry name" value="Glucose-6-phosphate isomerase like protein, domain 1"/>
    <property type="match status" value="1"/>
</dbReference>
<dbReference type="eggNOG" id="COG2103">
    <property type="taxonomic scope" value="Bacteria"/>
</dbReference>
<dbReference type="CDD" id="cd05007">
    <property type="entry name" value="SIS_Etherase"/>
    <property type="match status" value="1"/>
</dbReference>
<dbReference type="GO" id="GO:0009254">
    <property type="term" value="P:peptidoglycan turnover"/>
    <property type="evidence" value="ECO:0007669"/>
    <property type="project" value="TreeGrafter"/>
</dbReference>
<dbReference type="GeneID" id="24258188"/>
<dbReference type="RefSeq" id="WP_038592005.1">
    <property type="nucleotide sequence ID" value="NZ_HG938353.1"/>
</dbReference>
<evidence type="ECO:0000313" key="5">
    <source>
        <dbReference type="Proteomes" id="UP000028181"/>
    </source>
</evidence>
<dbReference type="EMBL" id="HG938353">
    <property type="protein sequence ID" value="CDN50377.1"/>
    <property type="molecule type" value="Genomic_DNA"/>
</dbReference>
<keyword evidence="1 4" id="KW-0456">Lyase</keyword>
<evidence type="ECO:0000313" key="4">
    <source>
        <dbReference type="EMBL" id="CDN50377.1"/>
    </source>
</evidence>
<dbReference type="PANTHER" id="PTHR10088:SF4">
    <property type="entry name" value="GLUCOKINASE REGULATORY PROTEIN"/>
    <property type="match status" value="1"/>
</dbReference>
<dbReference type="PATRIC" id="fig|1028800.3.peg.4290"/>
<dbReference type="GO" id="GO:0016835">
    <property type="term" value="F:carbon-oxygen lyase activity"/>
    <property type="evidence" value="ECO:0007669"/>
    <property type="project" value="InterPro"/>
</dbReference>
<protein>
    <submittedName>
        <fullName evidence="4">N-acetylmuramic acid 6-phosphate lyase</fullName>
    </submittedName>
</protein>
<evidence type="ECO:0000259" key="3">
    <source>
        <dbReference type="PROSITE" id="PS51464"/>
    </source>
</evidence>
<sequence>MSRTATEARHGKAEGLDTLSSAEILVLLASGQQAAAKAVDHANPAIAKAADLVAAALKSGGKMVYAGAGSAGLVAMADAMELPGTYGIPPERIAILFAGGVPNIADLPGGPEDDASLGERDADIIEAADCVICVSASGSTPYTVAVAETAKRRGAKLVAIANNAGAKLFEGADAAILLETPPEVVAGSTRMGAATAQKIAFNMLSTLAAVKLGHVHDGHMVNLRADNGKLRIRAARMVADIAGIGFDEARAWVEVAEGSVKVAVLLAAGAADVEAAKTLLARSGDVLRVALAELQASKSSMKRA</sequence>
<evidence type="ECO:0000256" key="2">
    <source>
        <dbReference type="ARBA" id="ARBA00023277"/>
    </source>
</evidence>